<feature type="domain" description="HTH lysR-type" evidence="5">
    <location>
        <begin position="8"/>
        <end position="65"/>
    </location>
</feature>
<dbReference type="PROSITE" id="PS50931">
    <property type="entry name" value="HTH_LYSR"/>
    <property type="match status" value="1"/>
</dbReference>
<dbReference type="Gene3D" id="3.40.190.10">
    <property type="entry name" value="Periplasmic binding protein-like II"/>
    <property type="match status" value="2"/>
</dbReference>
<gene>
    <name evidence="6" type="ORF">HNR51_001475</name>
</gene>
<dbReference type="PRINTS" id="PR00039">
    <property type="entry name" value="HTHLYSR"/>
</dbReference>
<dbReference type="InterPro" id="IPR058163">
    <property type="entry name" value="LysR-type_TF_proteobact-type"/>
</dbReference>
<dbReference type="FunFam" id="1.10.10.10:FF:000001">
    <property type="entry name" value="LysR family transcriptional regulator"/>
    <property type="match status" value="1"/>
</dbReference>
<evidence type="ECO:0000256" key="1">
    <source>
        <dbReference type="ARBA" id="ARBA00009437"/>
    </source>
</evidence>
<dbReference type="InterPro" id="IPR036390">
    <property type="entry name" value="WH_DNA-bd_sf"/>
</dbReference>
<keyword evidence="2" id="KW-0805">Transcription regulation</keyword>
<accession>A0AA40VBG1</accession>
<dbReference type="InterPro" id="IPR005119">
    <property type="entry name" value="LysR_subst-bd"/>
</dbReference>
<sequence length="301" mass="32982">MAAMRSPIPLPAVRTFEAAARRRSFKDAASELNLTASAVSHAIRKLEAALGVILFTRDGSGISLTAAGEALLDHVSRAFEEMNRGFDLVATRTPHLLRLHCAPSFAAQWLVPRLARFLADHPDFEVRLAAGMDYARFITDEFDADIIYGPPRGQGLIVVPLRSETVTPLCAPSLAADIREPADLLSRMLIQSDNKLVRWPHWFERNGLHAPAPARLRFDRSFLAIAAAVDGLGIALESTLLAERELAEGRLVAPLVGRAVDVTYTGHQLVLPASTRRRLPLVIFARWLAKELDIGLPPEIA</sequence>
<organism evidence="6 7">
    <name type="scientific">Methylorubrum thiocyanatum</name>
    <dbReference type="NCBI Taxonomy" id="47958"/>
    <lineage>
        <taxon>Bacteria</taxon>
        <taxon>Pseudomonadati</taxon>
        <taxon>Pseudomonadota</taxon>
        <taxon>Alphaproteobacteria</taxon>
        <taxon>Hyphomicrobiales</taxon>
        <taxon>Methylobacteriaceae</taxon>
        <taxon>Methylorubrum</taxon>
    </lineage>
</organism>
<dbReference type="InterPro" id="IPR036388">
    <property type="entry name" value="WH-like_DNA-bd_sf"/>
</dbReference>
<dbReference type="PANTHER" id="PTHR30537">
    <property type="entry name" value="HTH-TYPE TRANSCRIPTIONAL REGULATOR"/>
    <property type="match status" value="1"/>
</dbReference>
<dbReference type="Proteomes" id="UP000543554">
    <property type="component" value="Unassembled WGS sequence"/>
</dbReference>
<comment type="similarity">
    <text evidence="1">Belongs to the LysR transcriptional regulatory family.</text>
</comment>
<dbReference type="Gene3D" id="1.10.10.10">
    <property type="entry name" value="Winged helix-like DNA-binding domain superfamily/Winged helix DNA-binding domain"/>
    <property type="match status" value="1"/>
</dbReference>
<dbReference type="Pfam" id="PF03466">
    <property type="entry name" value="LysR_substrate"/>
    <property type="match status" value="1"/>
</dbReference>
<protein>
    <submittedName>
        <fullName evidence="6">DNA-binding transcriptional LysR family regulator</fullName>
    </submittedName>
</protein>
<keyword evidence="4" id="KW-0804">Transcription</keyword>
<keyword evidence="7" id="KW-1185">Reference proteome</keyword>
<evidence type="ECO:0000259" key="5">
    <source>
        <dbReference type="PROSITE" id="PS50931"/>
    </source>
</evidence>
<dbReference type="SUPFAM" id="SSF53850">
    <property type="entry name" value="Periplasmic binding protein-like II"/>
    <property type="match status" value="1"/>
</dbReference>
<dbReference type="SUPFAM" id="SSF46785">
    <property type="entry name" value="Winged helix' DNA-binding domain"/>
    <property type="match status" value="1"/>
</dbReference>
<dbReference type="CDD" id="cd08432">
    <property type="entry name" value="PBP2_GcdR_TrpI_HvrB_AmpR_like"/>
    <property type="match status" value="1"/>
</dbReference>
<evidence type="ECO:0000256" key="3">
    <source>
        <dbReference type="ARBA" id="ARBA00023125"/>
    </source>
</evidence>
<name>A0AA40VBG1_9HYPH</name>
<evidence type="ECO:0000256" key="2">
    <source>
        <dbReference type="ARBA" id="ARBA00023015"/>
    </source>
</evidence>
<comment type="caution">
    <text evidence="6">The sequence shown here is derived from an EMBL/GenBank/DDBJ whole genome shotgun (WGS) entry which is preliminary data.</text>
</comment>
<dbReference type="EMBL" id="JACJIB010000002">
    <property type="protein sequence ID" value="MBA8912407.1"/>
    <property type="molecule type" value="Genomic_DNA"/>
</dbReference>
<dbReference type="GO" id="GO:0043565">
    <property type="term" value="F:sequence-specific DNA binding"/>
    <property type="evidence" value="ECO:0007669"/>
    <property type="project" value="TreeGrafter"/>
</dbReference>
<dbReference type="GO" id="GO:0006351">
    <property type="term" value="P:DNA-templated transcription"/>
    <property type="evidence" value="ECO:0007669"/>
    <property type="project" value="TreeGrafter"/>
</dbReference>
<proteinExistence type="inferred from homology"/>
<dbReference type="Pfam" id="PF00126">
    <property type="entry name" value="HTH_1"/>
    <property type="match status" value="1"/>
</dbReference>
<evidence type="ECO:0000256" key="4">
    <source>
        <dbReference type="ARBA" id="ARBA00023163"/>
    </source>
</evidence>
<evidence type="ECO:0000313" key="6">
    <source>
        <dbReference type="EMBL" id="MBA8912407.1"/>
    </source>
</evidence>
<dbReference type="GO" id="GO:0003700">
    <property type="term" value="F:DNA-binding transcription factor activity"/>
    <property type="evidence" value="ECO:0007669"/>
    <property type="project" value="InterPro"/>
</dbReference>
<dbReference type="AlphaFoldDB" id="A0AA40VBG1"/>
<dbReference type="PANTHER" id="PTHR30537:SF58">
    <property type="entry name" value="HTH-TYPE TRANSCRIPTIONAL REGULATOR PERR"/>
    <property type="match status" value="1"/>
</dbReference>
<dbReference type="InterPro" id="IPR000847">
    <property type="entry name" value="LysR_HTH_N"/>
</dbReference>
<evidence type="ECO:0000313" key="7">
    <source>
        <dbReference type="Proteomes" id="UP000543554"/>
    </source>
</evidence>
<reference evidence="6 7" key="1">
    <citation type="submission" date="2020-08" db="EMBL/GenBank/DDBJ databases">
        <title>Genomic Encyclopedia of Type Strains, Phase IV (KMG-IV): sequencing the most valuable type-strain genomes for metagenomic binning, comparative biology and taxonomic classification.</title>
        <authorList>
            <person name="Goeker M."/>
        </authorList>
    </citation>
    <scope>NUCLEOTIDE SEQUENCE [LARGE SCALE GENOMIC DNA]</scope>
    <source>
        <strain evidence="6 7">DSM 11490</strain>
    </source>
</reference>
<keyword evidence="3 6" id="KW-0238">DNA-binding</keyword>